<dbReference type="GO" id="GO:0043235">
    <property type="term" value="C:receptor complex"/>
    <property type="evidence" value="ECO:0007669"/>
    <property type="project" value="TreeGrafter"/>
</dbReference>
<evidence type="ECO:0000256" key="5">
    <source>
        <dbReference type="ARBA" id="ARBA00022692"/>
    </source>
</evidence>
<keyword evidence="3 13" id="KW-0245">EGF-like domain</keyword>
<feature type="compositionally biased region" description="Polar residues" evidence="16">
    <location>
        <begin position="2112"/>
        <end position="2121"/>
    </location>
</feature>
<evidence type="ECO:0000259" key="19">
    <source>
        <dbReference type="PROSITE" id="PS50026"/>
    </source>
</evidence>
<feature type="domain" description="EGF-like" evidence="19">
    <location>
        <begin position="260"/>
        <end position="299"/>
    </location>
</feature>
<dbReference type="SMART" id="SM00135">
    <property type="entry name" value="LY"/>
    <property type="match status" value="12"/>
</dbReference>
<keyword evidence="5 17" id="KW-0812">Transmembrane</keyword>
<keyword evidence="4" id="KW-0254">Endocytosis</keyword>
<feature type="repeat" description="LDL-receptor class B" evidence="15">
    <location>
        <begin position="1397"/>
        <end position="1440"/>
    </location>
</feature>
<dbReference type="GO" id="GO:0016324">
    <property type="term" value="C:apical plasma membrane"/>
    <property type="evidence" value="ECO:0007669"/>
    <property type="project" value="TreeGrafter"/>
</dbReference>
<feature type="chain" id="PRO_5043428757" description="EGF-like domain-containing protein" evidence="18">
    <location>
        <begin position="28"/>
        <end position="2121"/>
    </location>
</feature>
<dbReference type="PROSITE" id="PS01209">
    <property type="entry name" value="LDLRA_1"/>
    <property type="match status" value="8"/>
</dbReference>
<dbReference type="SMART" id="SM00181">
    <property type="entry name" value="EGF"/>
    <property type="match status" value="11"/>
</dbReference>
<evidence type="ECO:0000256" key="12">
    <source>
        <dbReference type="ARBA" id="ARBA00023180"/>
    </source>
</evidence>
<feature type="disulfide bond" evidence="14">
    <location>
        <begin position="924"/>
        <end position="939"/>
    </location>
</feature>
<dbReference type="FunFam" id="2.120.10.30:FF:000241">
    <property type="entry name" value="Low-density lipoprotein receptor-related protein 6"/>
    <property type="match status" value="1"/>
</dbReference>
<name>A0AAV7DB58_ENGPU</name>
<feature type="repeat" description="LDL-receptor class B" evidence="15">
    <location>
        <begin position="1441"/>
        <end position="1483"/>
    </location>
</feature>
<feature type="disulfide bond" evidence="14">
    <location>
        <begin position="147"/>
        <end position="159"/>
    </location>
</feature>
<dbReference type="InterPro" id="IPR051221">
    <property type="entry name" value="LDLR-related"/>
</dbReference>
<dbReference type="SMART" id="SM00192">
    <property type="entry name" value="LDLa"/>
    <property type="match status" value="13"/>
</dbReference>
<feature type="disulfide bond" evidence="14">
    <location>
        <begin position="964"/>
        <end position="979"/>
    </location>
</feature>
<feature type="disulfide bond" evidence="14">
    <location>
        <begin position="1126"/>
        <end position="1141"/>
    </location>
</feature>
<dbReference type="GO" id="GO:0042562">
    <property type="term" value="F:hormone binding"/>
    <property type="evidence" value="ECO:0007669"/>
    <property type="project" value="TreeGrafter"/>
</dbReference>
<dbReference type="Pfam" id="PF14670">
    <property type="entry name" value="FXa_inhibition"/>
    <property type="match status" value="1"/>
</dbReference>
<dbReference type="Gene3D" id="2.10.25.10">
    <property type="entry name" value="Laminin"/>
    <property type="match status" value="5"/>
</dbReference>
<evidence type="ECO:0000256" key="2">
    <source>
        <dbReference type="ARBA" id="ARBA00022475"/>
    </source>
</evidence>
<evidence type="ECO:0000256" key="6">
    <source>
        <dbReference type="ARBA" id="ARBA00022729"/>
    </source>
</evidence>
<dbReference type="InterPro" id="IPR000152">
    <property type="entry name" value="EGF-type_Asp/Asn_hydroxyl_site"/>
</dbReference>
<evidence type="ECO:0000256" key="17">
    <source>
        <dbReference type="SAM" id="Phobius"/>
    </source>
</evidence>
<dbReference type="PROSITE" id="PS50026">
    <property type="entry name" value="EGF_3"/>
    <property type="match status" value="3"/>
</dbReference>
<dbReference type="GO" id="GO:0005509">
    <property type="term" value="F:calcium ion binding"/>
    <property type="evidence" value="ECO:0007669"/>
    <property type="project" value="InterPro"/>
</dbReference>
<dbReference type="PANTHER" id="PTHR22722">
    <property type="entry name" value="LOW-DENSITY LIPOPROTEIN RECEPTOR-RELATED PROTEIN 2-RELATED"/>
    <property type="match status" value="1"/>
</dbReference>
<dbReference type="InterPro" id="IPR011042">
    <property type="entry name" value="6-blade_b-propeller_TolB-like"/>
</dbReference>
<dbReference type="FunFam" id="2.10.25.10:FF:000009">
    <property type="entry name" value="Low-density lipoprotein receptor isoform 1"/>
    <property type="match status" value="2"/>
</dbReference>
<feature type="disulfide bond" evidence="14">
    <location>
        <begin position="1153"/>
        <end position="1171"/>
    </location>
</feature>
<dbReference type="InterPro" id="IPR009030">
    <property type="entry name" value="Growth_fac_rcpt_cys_sf"/>
</dbReference>
<dbReference type="InterPro" id="IPR018097">
    <property type="entry name" value="EGF_Ca-bd_CS"/>
</dbReference>
<dbReference type="PROSITE" id="PS51120">
    <property type="entry name" value="LDLRB"/>
    <property type="match status" value="3"/>
</dbReference>
<keyword evidence="11" id="KW-0675">Receptor</keyword>
<feature type="signal peptide" evidence="18">
    <location>
        <begin position="1"/>
        <end position="27"/>
    </location>
</feature>
<evidence type="ECO:0000256" key="8">
    <source>
        <dbReference type="ARBA" id="ARBA00022989"/>
    </source>
</evidence>
<proteinExistence type="predicted"/>
<feature type="repeat" description="LDL-receptor class B" evidence="15">
    <location>
        <begin position="428"/>
        <end position="473"/>
    </location>
</feature>
<dbReference type="Pfam" id="PF00058">
    <property type="entry name" value="Ldl_recept_b"/>
    <property type="match status" value="2"/>
</dbReference>
<keyword evidence="2" id="KW-1003">Cell membrane</keyword>
<feature type="disulfide bond" evidence="14">
    <location>
        <begin position="1146"/>
        <end position="1158"/>
    </location>
</feature>
<dbReference type="SUPFAM" id="SSF57424">
    <property type="entry name" value="LDL receptor-like module"/>
    <property type="match status" value="12"/>
</dbReference>
<dbReference type="InterPro" id="IPR000742">
    <property type="entry name" value="EGF"/>
</dbReference>
<feature type="disulfide bond" evidence="14">
    <location>
        <begin position="32"/>
        <end position="44"/>
    </location>
</feature>
<feature type="disulfide bond" evidence="14">
    <location>
        <begin position="184"/>
        <end position="196"/>
    </location>
</feature>
<feature type="region of interest" description="Disordered" evidence="16">
    <location>
        <begin position="2098"/>
        <end position="2121"/>
    </location>
</feature>
<keyword evidence="6 18" id="KW-0732">Signal</keyword>
<feature type="disulfide bond" evidence="14">
    <location>
        <begin position="191"/>
        <end position="209"/>
    </location>
</feature>
<feature type="disulfide bond" evidence="14">
    <location>
        <begin position="1910"/>
        <end position="1925"/>
    </location>
</feature>
<feature type="disulfide bond" evidence="14">
    <location>
        <begin position="166"/>
        <end position="181"/>
    </location>
</feature>
<dbReference type="SUPFAM" id="SSF63825">
    <property type="entry name" value="YWTD domain"/>
    <property type="match status" value="4"/>
</dbReference>
<feature type="disulfide bond" evidence="14">
    <location>
        <begin position="78"/>
        <end position="96"/>
    </location>
</feature>
<dbReference type="Gene3D" id="2.120.10.30">
    <property type="entry name" value="TolB, C-terminal domain"/>
    <property type="match status" value="4"/>
</dbReference>
<evidence type="ECO:0000256" key="9">
    <source>
        <dbReference type="ARBA" id="ARBA00023136"/>
    </source>
</evidence>
<dbReference type="Pfam" id="PF07645">
    <property type="entry name" value="EGF_CA"/>
    <property type="match status" value="2"/>
</dbReference>
<dbReference type="CDD" id="cd00112">
    <property type="entry name" value="LDLa"/>
    <property type="match status" value="12"/>
</dbReference>
<dbReference type="CDD" id="cd00054">
    <property type="entry name" value="EGF_CA"/>
    <property type="match status" value="2"/>
</dbReference>
<evidence type="ECO:0000256" key="7">
    <source>
        <dbReference type="ARBA" id="ARBA00022737"/>
    </source>
</evidence>
<evidence type="ECO:0000256" key="10">
    <source>
        <dbReference type="ARBA" id="ARBA00023157"/>
    </source>
</evidence>
<evidence type="ECO:0000256" key="18">
    <source>
        <dbReference type="SAM" id="SignalP"/>
    </source>
</evidence>
<dbReference type="FunFam" id="4.10.400.10:FF:000034">
    <property type="entry name" value="Low-density lipoprotein receptor-related protein 2"/>
    <property type="match status" value="1"/>
</dbReference>
<evidence type="ECO:0000313" key="21">
    <source>
        <dbReference type="Proteomes" id="UP000824782"/>
    </source>
</evidence>
<feature type="disulfide bond" evidence="14">
    <location>
        <begin position="1023"/>
        <end position="1035"/>
    </location>
</feature>
<feature type="disulfide bond" evidence="14">
    <location>
        <begin position="1084"/>
        <end position="1099"/>
    </location>
</feature>
<dbReference type="GO" id="GO:0006898">
    <property type="term" value="P:receptor-mediated endocytosis"/>
    <property type="evidence" value="ECO:0007669"/>
    <property type="project" value="TreeGrafter"/>
</dbReference>
<keyword evidence="8 17" id="KW-1133">Transmembrane helix</keyword>
<keyword evidence="7" id="KW-0677">Repeat</keyword>
<feature type="disulfide bond" evidence="14">
    <location>
        <begin position="90"/>
        <end position="105"/>
    </location>
</feature>
<feature type="disulfide bond" evidence="14">
    <location>
        <begin position="1065"/>
        <end position="1077"/>
    </location>
</feature>
<evidence type="ECO:0000256" key="4">
    <source>
        <dbReference type="ARBA" id="ARBA00022583"/>
    </source>
</evidence>
<feature type="disulfide bond" evidence="14">
    <location>
        <begin position="1030"/>
        <end position="1048"/>
    </location>
</feature>
<comment type="caution">
    <text evidence="20">The sequence shown here is derived from an EMBL/GenBank/DDBJ whole genome shotgun (WGS) entry which is preliminary data.</text>
</comment>
<dbReference type="PRINTS" id="PR00261">
    <property type="entry name" value="LDLRECEPTOR"/>
</dbReference>
<feature type="disulfide bond" evidence="14">
    <location>
        <begin position="1003"/>
        <end position="1018"/>
    </location>
</feature>
<dbReference type="InterPro" id="IPR023415">
    <property type="entry name" value="LDLR_class-A_CS"/>
</dbReference>
<keyword evidence="9 17" id="KW-0472">Membrane</keyword>
<dbReference type="SUPFAM" id="SSF57196">
    <property type="entry name" value="EGF/Laminin"/>
    <property type="match status" value="3"/>
</dbReference>
<feature type="disulfide bond" evidence="14">
    <location>
        <begin position="1072"/>
        <end position="1090"/>
    </location>
</feature>
<dbReference type="PROSITE" id="PS51257">
    <property type="entry name" value="PROKAR_LIPOPROTEIN"/>
    <property type="match status" value="1"/>
</dbReference>
<organism evidence="20 21">
    <name type="scientific">Engystomops pustulosus</name>
    <name type="common">Tungara frog</name>
    <name type="synonym">Physalaemus pustulosus</name>
    <dbReference type="NCBI Taxonomy" id="76066"/>
    <lineage>
        <taxon>Eukaryota</taxon>
        <taxon>Metazoa</taxon>
        <taxon>Chordata</taxon>
        <taxon>Craniata</taxon>
        <taxon>Vertebrata</taxon>
        <taxon>Euteleostomi</taxon>
        <taxon>Amphibia</taxon>
        <taxon>Batrachia</taxon>
        <taxon>Anura</taxon>
        <taxon>Neobatrachia</taxon>
        <taxon>Hyloidea</taxon>
        <taxon>Leptodactylidae</taxon>
        <taxon>Leiuperinae</taxon>
        <taxon>Engystomops</taxon>
    </lineage>
</organism>
<evidence type="ECO:0000256" key="13">
    <source>
        <dbReference type="PROSITE-ProRule" id="PRU00076"/>
    </source>
</evidence>
<dbReference type="PROSITE" id="PS01187">
    <property type="entry name" value="EGF_CA"/>
    <property type="match status" value="2"/>
</dbReference>
<evidence type="ECO:0000256" key="1">
    <source>
        <dbReference type="ARBA" id="ARBA00004251"/>
    </source>
</evidence>
<dbReference type="InterPro" id="IPR036055">
    <property type="entry name" value="LDL_receptor-like_sf"/>
</dbReference>
<keyword evidence="10 13" id="KW-1015">Disulfide bond</keyword>
<evidence type="ECO:0000256" key="16">
    <source>
        <dbReference type="SAM" id="MobiDB-lite"/>
    </source>
</evidence>
<dbReference type="SUPFAM" id="SSF57184">
    <property type="entry name" value="Growth factor receptor domain"/>
    <property type="match status" value="1"/>
</dbReference>
<evidence type="ECO:0000256" key="14">
    <source>
        <dbReference type="PROSITE-ProRule" id="PRU00124"/>
    </source>
</evidence>
<protein>
    <recommendedName>
        <fullName evidence="19">EGF-like domain-containing protein</fullName>
    </recommendedName>
</protein>
<feature type="domain" description="EGF-like" evidence="19">
    <location>
        <begin position="1219"/>
        <end position="1260"/>
    </location>
</feature>
<sequence length="2121" mass="235466">MQSWKTMRWTYVALSLVLFAGLLGCLQDPLMCNELQQSVCKDRCIPVSWLCNGERDCPDGTDEQCDIPCRGDINAWQCDNGKCISKSWKCDGVNDCMDGSDEMDCACTGNKIQCANSSECIDVWEVCDGYQDCENGSDEQNCKTQSCMEHQVQCKNKVCIMASWQCDGINSCGDGSDEDSCELCAPGFYKCGDGKCINGSQVCNKEVDCSDGSDETNSCGRQCSEENGGCSQICEDTAWGVNCSCHEGWKLQPDYHSCADLDECSLDYSPCQQLCNNSEGSFTCDCSKGFVLKQGTVCEVIGNATVILLAKRGEVGIVDARSGDYQHLFSVRGQPFAVAYHLFSESYFWIDENKTLQSFVIGGKNSTSLYPDIGNVNSLSVDWYTGQLYWASSIRKTISVGLTDGRGYINILEKTIVPDQLIVFPQKRYMYWVNYGKNGNKTIEMAGMDGSDRHVISFVPMEQPTGLTLDYIASRLYWISDYKESIETIKTDGTGRFTFPDILHKDQNAVGMSVFEGWFFMADENDLFSLSRNNPSKRRLLLNTSNISAFTVLHELQQPTEERSPCSLGTCSHLCLLSPISAKSYKCACPAGLFLLPSGKCEGLKIMYGTDNGIYLLELGFQGVFTKQTVKKAPKINLMDVDWKRDLIYWTDDHGLLLRSSGLFENPKVIHTGGAVCMVKIDISTGNLYWLPCERNKVCLTRHTGSGTKIIYQSVNSIQHLLLDSEKALLYVVEDDNLMRQMNLIGDEVENVLNGTGFTHMNLDVKSHSIVWTSPDYSLYSFGLLKDRLFHLKDNFTSILMDSYEPYLISYNKTIVEIWDRKTMKIVSTVNEANVTKLMIVASSHVKGSNSACRLDNGGCLSEEICVPGSKGVIHCLCPDDRVNCADGGEPLPGNASSSIYLFCPRAFVPCRDGKECVSSDFICDGEKDCFDGSDEENCTNYCSNTGIFKCLTGTKCIEERYRCDGVHQCLDGSDEENCWRPTEQCLIRCDRNSRCVPQSSVCDGKPDCFDEMDEEGCEPKVCSSSKFQCKNGQCIPYSMHCDGDHDCDDRTDEVNCTISKPVHCQNGDFRCQDGECILKEWKCDDAKDCKDGSDEKDCKPETLPCEKTQWACSNNNQCIPSLWKCDGNEDCRDGSDEIGCVPKNCSNYMYQCANFDCILTDLVCNGKLDCSDGSDEGGKCHISCEEGCAHACHTSPLGPKCMCDKGFKLSGNRSVCIDINECKELDSSPCSQSCINLNGTFNCTCHPGYVLQPDNRQCKVAGTEPILLVAIQFDLLLYKLRSLDEEILMSTDKSSMIFSVDYDVMERKIFWMDLNAESIKWITMGTKAKGTIVKGVKSDCIAVDWVGRNLYWTDGVAGQILATGLNVSWKGFPEYTVILDEDIDQPRSLVLQPLSGLMYWCEIGIEPQIERAGMDGSRRKVLITEQLGWPTGLALDLLSWRIYWSDEKLHSIGSASLDGTDIKVIQLKTIQSPFALTVFEEEIYWSEIKARTVQKMSKRTGKNFSVLIKRHGQPYGLKVMHEVLQPTTDNPCQKLPCSHLCLIGPGMIGSCRCPTGFVLSNNLLDCIPLKDLPFLLIAMASTVNQVDLQKLNLVDQKVPTMHQIAKLKNVHLISSIDYIIQDRSLVFSVKQGGYIASTKAKDSDFTDWKKIVFVDDSVSFIAVDWTTGNIFWSSTVKQSIQVATANGMYTASVLEEDLYKPTCLALYPPSGLLCYFDAGIESKKNSLKIECANMDGNNRRVLWKKSKAVVGLTFADSGTRLYWADRGYGTIESIKVDGSSYKLVRSGLRGINTFTAGNGVLFWTTFDNGTERVWFSKTGTSEDKYLEMNQKVVDIKVYSRPDQQANSGCSANNGGCSQICLANREGRTCRCSLAHELVNATLCLEVPKCHKGYLLCKDGLKCVPDSKICDHKRDCLDGSDERGCIYGDENLLKPVVSPTKSNMPIKVMGHPRLHQGKVEILLNTESTILESKTSSEDLKELEDNSLTNEDFGRNMESRPCTSETCNMRGECIVDAGVIKCKCFSGYSGDFCEVGVKALAVPLTVGTVAVLLVFVLVAGIFVFVTRRKALQRTSSSASSRTLTRQAAKDMEPLEFQKNESSETFLNDAFESGGTTTDQDHI</sequence>
<evidence type="ECO:0000256" key="11">
    <source>
        <dbReference type="ARBA" id="ARBA00023170"/>
    </source>
</evidence>
<dbReference type="PANTHER" id="PTHR22722:SF12">
    <property type="entry name" value="EGF-LIKE DOMAIN-CONTAINING PROTEIN"/>
    <property type="match status" value="1"/>
</dbReference>
<dbReference type="Proteomes" id="UP000824782">
    <property type="component" value="Unassembled WGS sequence"/>
</dbReference>
<dbReference type="InterPro" id="IPR049883">
    <property type="entry name" value="NOTCH1_EGF-like"/>
</dbReference>
<dbReference type="EMBL" id="WNYA01000001">
    <property type="protein sequence ID" value="KAG8593872.1"/>
    <property type="molecule type" value="Genomic_DNA"/>
</dbReference>
<keyword evidence="12" id="KW-0325">Glycoprotein</keyword>
<dbReference type="PROSITE" id="PS01186">
    <property type="entry name" value="EGF_2"/>
    <property type="match status" value="3"/>
</dbReference>
<gene>
    <name evidence="20" type="ORF">GDO81_000976</name>
</gene>
<accession>A0AAV7DB58</accession>
<evidence type="ECO:0000313" key="20">
    <source>
        <dbReference type="EMBL" id="KAG8593872.1"/>
    </source>
</evidence>
<evidence type="ECO:0000256" key="3">
    <source>
        <dbReference type="ARBA" id="ARBA00022536"/>
    </source>
</evidence>
<comment type="subcellular location">
    <subcellularLocation>
        <location evidence="1">Cell membrane</location>
        <topology evidence="1">Single-pass type I membrane protein</topology>
    </subcellularLocation>
</comment>
<feature type="disulfide bond" evidence="14">
    <location>
        <begin position="127"/>
        <end position="142"/>
    </location>
</feature>
<evidence type="ECO:0000256" key="15">
    <source>
        <dbReference type="PROSITE-ProRule" id="PRU00461"/>
    </source>
</evidence>
<dbReference type="Gene3D" id="4.10.400.10">
    <property type="entry name" value="Low-density Lipoprotein Receptor"/>
    <property type="match status" value="13"/>
</dbReference>
<dbReference type="SMART" id="SM00179">
    <property type="entry name" value="EGF_CA"/>
    <property type="match status" value="2"/>
</dbReference>
<dbReference type="InterPro" id="IPR001881">
    <property type="entry name" value="EGF-like_Ca-bd_dom"/>
</dbReference>
<comment type="caution">
    <text evidence="13">Lacks conserved residue(s) required for the propagation of feature annotation.</text>
</comment>
<feature type="disulfide bond" evidence="14">
    <location>
        <begin position="1042"/>
        <end position="1057"/>
    </location>
</feature>
<dbReference type="PROSITE" id="PS00022">
    <property type="entry name" value="EGF_1"/>
    <property type="match status" value="1"/>
</dbReference>
<dbReference type="InterPro" id="IPR000033">
    <property type="entry name" value="LDLR_classB_rpt"/>
</dbReference>
<dbReference type="FunFam" id="4.10.400.10:FF:000045">
    <property type="entry name" value="Low-density lipoprotein receptor-related protein 2"/>
    <property type="match status" value="1"/>
</dbReference>
<dbReference type="PROSITE" id="PS50068">
    <property type="entry name" value="LDLRA_2"/>
    <property type="match status" value="13"/>
</dbReference>
<feature type="transmembrane region" description="Helical" evidence="17">
    <location>
        <begin position="2039"/>
        <end position="2064"/>
    </location>
</feature>
<reference evidence="20" key="1">
    <citation type="thesis" date="2020" institute="ProQuest LLC" country="789 East Eisenhower Parkway, Ann Arbor, MI, USA">
        <title>Comparative Genomics and Chromosome Evolution.</title>
        <authorList>
            <person name="Mudd A.B."/>
        </authorList>
    </citation>
    <scope>NUCLEOTIDE SEQUENCE</scope>
    <source>
        <strain evidence="20">237g6f4</strain>
        <tissue evidence="20">Blood</tissue>
    </source>
</reference>
<dbReference type="InterPro" id="IPR002172">
    <property type="entry name" value="LDrepeatLR_classA_rpt"/>
</dbReference>
<dbReference type="Pfam" id="PF00057">
    <property type="entry name" value="Ldl_recept_a"/>
    <property type="match status" value="12"/>
</dbReference>
<dbReference type="PROSITE" id="PS00010">
    <property type="entry name" value="ASX_HYDROXYL"/>
    <property type="match status" value="2"/>
</dbReference>
<feature type="disulfide bond" evidence="14">
    <location>
        <begin position="154"/>
        <end position="172"/>
    </location>
</feature>
<feature type="disulfide bond" evidence="13">
    <location>
        <begin position="2023"/>
        <end position="2032"/>
    </location>
</feature>
<keyword evidence="21" id="KW-1185">Reference proteome</keyword>
<feature type="domain" description="EGF-like" evidence="19">
    <location>
        <begin position="1997"/>
        <end position="2033"/>
    </location>
</feature>